<comment type="similarity">
    <text evidence="1">Belongs to the MIX23 family.</text>
</comment>
<dbReference type="Pfam" id="PF09774">
    <property type="entry name" value="MIX23"/>
    <property type="match status" value="1"/>
</dbReference>
<dbReference type="HOGENOM" id="CLU_118733_0_0_1"/>
<dbReference type="OrthoDB" id="5593818at2759"/>
<organism evidence="3 4">
    <name type="scientific">Naumovozyma dairenensis (strain ATCC 10597 / BCRC 20456 / CBS 421 / NBRC 0211 / NRRL Y-12639)</name>
    <name type="common">Saccharomyces dairenensis</name>
    <dbReference type="NCBI Taxonomy" id="1071378"/>
    <lineage>
        <taxon>Eukaryota</taxon>
        <taxon>Fungi</taxon>
        <taxon>Dikarya</taxon>
        <taxon>Ascomycota</taxon>
        <taxon>Saccharomycotina</taxon>
        <taxon>Saccharomycetes</taxon>
        <taxon>Saccharomycetales</taxon>
        <taxon>Saccharomycetaceae</taxon>
        <taxon>Naumovozyma</taxon>
    </lineage>
</organism>
<protein>
    <submittedName>
        <fullName evidence="3">Uncharacterized protein</fullName>
    </submittedName>
</protein>
<feature type="compositionally biased region" description="Basic and acidic residues" evidence="2">
    <location>
        <begin position="1"/>
        <end position="13"/>
    </location>
</feature>
<accession>G0WC10</accession>
<dbReference type="AlphaFoldDB" id="G0WC10"/>
<dbReference type="GO" id="GO:1903955">
    <property type="term" value="P:positive regulation of protein targeting to mitochondrion"/>
    <property type="evidence" value="ECO:0007669"/>
    <property type="project" value="EnsemblFungi"/>
</dbReference>
<gene>
    <name evidence="3" type="primary">NDAI0E04630</name>
    <name evidence="3" type="ordered locus">NDAI_0E04630</name>
</gene>
<dbReference type="GO" id="GO:0005758">
    <property type="term" value="C:mitochondrial intermembrane space"/>
    <property type="evidence" value="ECO:0007669"/>
    <property type="project" value="EnsemblFungi"/>
</dbReference>
<evidence type="ECO:0000256" key="2">
    <source>
        <dbReference type="SAM" id="MobiDB-lite"/>
    </source>
</evidence>
<evidence type="ECO:0000256" key="1">
    <source>
        <dbReference type="ARBA" id="ARBA00024204"/>
    </source>
</evidence>
<dbReference type="InterPro" id="IPR016805">
    <property type="entry name" value="MIX23_fungal"/>
</dbReference>
<name>G0WC10_NAUDC</name>
<reference evidence="3 4" key="1">
    <citation type="journal article" date="2011" name="Proc. Natl. Acad. Sci. U.S.A.">
        <title>Evolutionary erosion of yeast sex chromosomes by mating-type switching accidents.</title>
        <authorList>
            <person name="Gordon J.L."/>
            <person name="Armisen D."/>
            <person name="Proux-Wera E."/>
            <person name="Oheigeartaigh S.S."/>
            <person name="Byrne K.P."/>
            <person name="Wolfe K.H."/>
        </authorList>
    </citation>
    <scope>NUCLEOTIDE SEQUENCE [LARGE SCALE GENOMIC DNA]</scope>
    <source>
        <strain evidence="4">ATCC 10597 / BCRC 20456 / CBS 421 / NBRC 0211 / NRRL Y-12639</strain>
    </source>
</reference>
<evidence type="ECO:0000313" key="3">
    <source>
        <dbReference type="EMBL" id="CCD25280.1"/>
    </source>
</evidence>
<dbReference type="KEGG" id="ndi:NDAI_0E04630"/>
<dbReference type="OMA" id="QFCFNER"/>
<sequence length="221" mass="26370">MRTNTYERSHENPEGNSNKITVKFPQQLILDSNLNFSIDSRGTNNRRDNINELVINRKRCIHSTLVDSFLRMLRHSSDDTLRQKINDYSKRDNNGNDISNYDKCRVVKNELYENWKVRTDIINFCDKESQNLKRELDAKYSNNNSNDKPVDPRLDPYAARDYQDEQESQYGEYNKMRTWVANNLHIESILQNTSDRILKQNCDQNKDYLKEFQDLLKYSQR</sequence>
<dbReference type="PANTHER" id="PTHR31905:SF2">
    <property type="entry name" value="PROTEIN MIX23"/>
    <property type="match status" value="1"/>
</dbReference>
<dbReference type="GeneID" id="11499029"/>
<dbReference type="eggNOG" id="ENOG502S17Q">
    <property type="taxonomic scope" value="Eukaryota"/>
</dbReference>
<dbReference type="Proteomes" id="UP000000689">
    <property type="component" value="Chromosome 5"/>
</dbReference>
<keyword evidence="4" id="KW-1185">Reference proteome</keyword>
<dbReference type="PIRSF" id="PIRSF022603">
    <property type="entry name" value="UCP022603"/>
    <property type="match status" value="1"/>
</dbReference>
<dbReference type="PANTHER" id="PTHR31905">
    <property type="entry name" value="COILED-COIL DOMAIN-CONTAINING PROTEIN 58"/>
    <property type="match status" value="1"/>
</dbReference>
<dbReference type="EMBL" id="HE580271">
    <property type="protein sequence ID" value="CCD25280.1"/>
    <property type="molecule type" value="Genomic_DNA"/>
</dbReference>
<feature type="region of interest" description="Disordered" evidence="2">
    <location>
        <begin position="1"/>
        <end position="21"/>
    </location>
</feature>
<evidence type="ECO:0000313" key="4">
    <source>
        <dbReference type="Proteomes" id="UP000000689"/>
    </source>
</evidence>
<dbReference type="InterPro" id="IPR019171">
    <property type="entry name" value="MIX23"/>
</dbReference>
<dbReference type="RefSeq" id="XP_003670523.1">
    <property type="nucleotide sequence ID" value="XM_003670475.1"/>
</dbReference>
<proteinExistence type="inferred from homology"/>